<accession>A0A9X2WDS1</accession>
<dbReference type="Proteomes" id="UP001147830">
    <property type="component" value="Unassembled WGS sequence"/>
</dbReference>
<dbReference type="RefSeq" id="WP_260975220.1">
    <property type="nucleotide sequence ID" value="NZ_JAOANI010000012.1"/>
</dbReference>
<keyword evidence="1" id="KW-0732">Signal</keyword>
<feature type="signal peptide" evidence="1">
    <location>
        <begin position="1"/>
        <end position="17"/>
    </location>
</feature>
<proteinExistence type="predicted"/>
<reference evidence="2" key="1">
    <citation type="journal article" date="2022" name="Front. Microbiol.">
        <title>Genome-based taxonomic rearrangement of Oceanobacter-related bacteria including the description of Thalassolituus hydrocarbonoclasticus sp. nov. and Thalassolituus pacificus sp. nov. and emended description of the genus Thalassolituus.</title>
        <authorList>
            <person name="Dong C."/>
            <person name="Wei L."/>
            <person name="Wang J."/>
            <person name="Lai Q."/>
            <person name="Huang Z."/>
            <person name="Shao Z."/>
        </authorList>
    </citation>
    <scope>NUCLEOTIDE SEQUENCE</scope>
    <source>
        <strain evidence="2">59MF3M-4</strain>
    </source>
</reference>
<evidence type="ECO:0008006" key="4">
    <source>
        <dbReference type="Google" id="ProtNLM"/>
    </source>
</evidence>
<organism evidence="2 3">
    <name type="scientific">Thalassolituus pacificus</name>
    <dbReference type="NCBI Taxonomy" id="2975440"/>
    <lineage>
        <taxon>Bacteria</taxon>
        <taxon>Pseudomonadati</taxon>
        <taxon>Pseudomonadota</taxon>
        <taxon>Gammaproteobacteria</taxon>
        <taxon>Oceanospirillales</taxon>
        <taxon>Oceanospirillaceae</taxon>
        <taxon>Thalassolituus</taxon>
    </lineage>
</organism>
<dbReference type="EMBL" id="JAOANI010000012">
    <property type="protein sequence ID" value="MCT7358301.1"/>
    <property type="molecule type" value="Genomic_DNA"/>
</dbReference>
<reference evidence="2" key="2">
    <citation type="submission" date="2022-08" db="EMBL/GenBank/DDBJ databases">
        <authorList>
            <person name="Dong C."/>
        </authorList>
    </citation>
    <scope>NUCLEOTIDE SEQUENCE</scope>
    <source>
        <strain evidence="2">59MF3M-4</strain>
    </source>
</reference>
<comment type="caution">
    <text evidence="2">The sequence shown here is derived from an EMBL/GenBank/DDBJ whole genome shotgun (WGS) entry which is preliminary data.</text>
</comment>
<evidence type="ECO:0000313" key="3">
    <source>
        <dbReference type="Proteomes" id="UP001147830"/>
    </source>
</evidence>
<dbReference type="AlphaFoldDB" id="A0A9X2WDS1"/>
<protein>
    <recommendedName>
        <fullName evidence="4">DUF4034 domain-containing protein</fullName>
    </recommendedName>
</protein>
<feature type="chain" id="PRO_5040826369" description="DUF4034 domain-containing protein" evidence="1">
    <location>
        <begin position="18"/>
        <end position="321"/>
    </location>
</feature>
<evidence type="ECO:0000256" key="1">
    <source>
        <dbReference type="SAM" id="SignalP"/>
    </source>
</evidence>
<evidence type="ECO:0000313" key="2">
    <source>
        <dbReference type="EMBL" id="MCT7358301.1"/>
    </source>
</evidence>
<sequence>MRSVSILLLFFCCQTFAADWQPYPAELPQFDYSDSRLQEFWPQLNQGPGLPYPDETFLRDMMAKYPQLAEFTLAQARQPDAHPALQALLNDDLQPLAAASQQVWRLHYEGRFQQAYELGKQLGPAGAIPALYSKLMYAALIVQDKDTKLATFREAAAESERLLPLAPDYAFAEFGLAYAHARILELLDTSAATATGFLGDTQDAMANLQERYPQQALYPAMLGGLHAGVVERVGSFVGRITYGSTESRALAAFSRALELQNQLPVIYNEYVNALARLDEDKYHDSMITLLQQCVKLPVLSAEEALNRQVCANHLQQWQGAE</sequence>
<keyword evidence="3" id="KW-1185">Reference proteome</keyword>
<gene>
    <name evidence="2" type="ORF">NYR02_04610</name>
</gene>
<name>A0A9X2WDS1_9GAMM</name>